<dbReference type="Gene3D" id="2.60.120.260">
    <property type="entry name" value="Galactose-binding domain-like"/>
    <property type="match status" value="1"/>
</dbReference>
<evidence type="ECO:0000313" key="9">
    <source>
        <dbReference type="Proteomes" id="UP000253383"/>
    </source>
</evidence>
<comment type="similarity">
    <text evidence="1">Belongs to the glycosyl hydrolase 2 family.</text>
</comment>
<evidence type="ECO:0000256" key="1">
    <source>
        <dbReference type="ARBA" id="ARBA00007401"/>
    </source>
</evidence>
<keyword evidence="4" id="KW-0732">Signal</keyword>
<evidence type="ECO:0000259" key="5">
    <source>
        <dbReference type="Pfam" id="PF00703"/>
    </source>
</evidence>
<keyword evidence="3" id="KW-0326">Glycosidase</keyword>
<accession>A0A368JPH9</accession>
<dbReference type="InterPro" id="IPR006102">
    <property type="entry name" value="Ig-like_GH2"/>
</dbReference>
<dbReference type="AlphaFoldDB" id="A0A368JPH9"/>
<feature type="signal peptide" evidence="4">
    <location>
        <begin position="1"/>
        <end position="18"/>
    </location>
</feature>
<dbReference type="InterPro" id="IPR051913">
    <property type="entry name" value="GH2_Domain-Containing"/>
</dbReference>
<feature type="domain" description="Glycoside hydrolase family 2 catalytic" evidence="6">
    <location>
        <begin position="339"/>
        <end position="484"/>
    </location>
</feature>
<dbReference type="Gene3D" id="2.60.40.10">
    <property type="entry name" value="Immunoglobulins"/>
    <property type="match status" value="1"/>
</dbReference>
<feature type="domain" description="Glycoside hydrolase family 2 immunoglobulin-like beta-sandwich" evidence="5">
    <location>
        <begin position="223"/>
        <end position="331"/>
    </location>
</feature>
<dbReference type="InterPro" id="IPR006103">
    <property type="entry name" value="Glyco_hydro_2_cat"/>
</dbReference>
<keyword evidence="9" id="KW-1185">Reference proteome</keyword>
<gene>
    <name evidence="8" type="ORF">DUE52_18640</name>
</gene>
<keyword evidence="2" id="KW-0378">Hydrolase</keyword>
<evidence type="ECO:0000256" key="3">
    <source>
        <dbReference type="ARBA" id="ARBA00023295"/>
    </source>
</evidence>
<dbReference type="InterPro" id="IPR036156">
    <property type="entry name" value="Beta-gal/glucu_dom_sf"/>
</dbReference>
<comment type="caution">
    <text evidence="8">The sequence shown here is derived from an EMBL/GenBank/DDBJ whole genome shotgun (WGS) entry which is preliminary data.</text>
</comment>
<dbReference type="SUPFAM" id="SSF51445">
    <property type="entry name" value="(Trans)glycosidases"/>
    <property type="match status" value="1"/>
</dbReference>
<dbReference type="InterPro" id="IPR013783">
    <property type="entry name" value="Ig-like_fold"/>
</dbReference>
<protein>
    <submittedName>
        <fullName evidence="8">Beta-galactosidase</fullName>
    </submittedName>
</protein>
<organism evidence="8 9">
    <name type="scientific">Larkinella punicea</name>
    <dbReference type="NCBI Taxonomy" id="2315727"/>
    <lineage>
        <taxon>Bacteria</taxon>
        <taxon>Pseudomonadati</taxon>
        <taxon>Bacteroidota</taxon>
        <taxon>Cytophagia</taxon>
        <taxon>Cytophagales</taxon>
        <taxon>Spirosomataceae</taxon>
        <taxon>Larkinella</taxon>
    </lineage>
</organism>
<name>A0A368JPH9_9BACT</name>
<evidence type="ECO:0000259" key="6">
    <source>
        <dbReference type="Pfam" id="PF02836"/>
    </source>
</evidence>
<reference evidence="8 9" key="1">
    <citation type="submission" date="2018-07" db="EMBL/GenBank/DDBJ databases">
        <title>Genome analysis of Larkinella rosea.</title>
        <authorList>
            <person name="Zhou Z."/>
            <person name="Wang G."/>
        </authorList>
    </citation>
    <scope>NUCLEOTIDE SEQUENCE [LARGE SCALE GENOMIC DNA]</scope>
    <source>
        <strain evidence="9">zzj9</strain>
    </source>
</reference>
<dbReference type="PANTHER" id="PTHR42732:SF1">
    <property type="entry name" value="BETA-MANNOSIDASE"/>
    <property type="match status" value="1"/>
</dbReference>
<dbReference type="EMBL" id="QOWE01000015">
    <property type="protein sequence ID" value="RCR68081.1"/>
    <property type="molecule type" value="Genomic_DNA"/>
</dbReference>
<dbReference type="InterPro" id="IPR017853">
    <property type="entry name" value="GH"/>
</dbReference>
<evidence type="ECO:0000313" key="8">
    <source>
        <dbReference type="EMBL" id="RCR68081.1"/>
    </source>
</evidence>
<evidence type="ECO:0000259" key="7">
    <source>
        <dbReference type="Pfam" id="PF02837"/>
    </source>
</evidence>
<evidence type="ECO:0000256" key="4">
    <source>
        <dbReference type="SAM" id="SignalP"/>
    </source>
</evidence>
<dbReference type="SUPFAM" id="SSF49303">
    <property type="entry name" value="beta-Galactosidase/glucuronidase domain"/>
    <property type="match status" value="1"/>
</dbReference>
<sequence>MQKRGLFIFILSIGSWFANPTQAVSQSKISLAGEWQLRLDPADLGLREHWWQGTYPDRVKLPGSLTENGKGNDITLQTPWVGDVIDSTYFFADSYKKYRENPIKIPFWLQSVKYYAGPAWYRRQIEIPANWAKKRMTLNLERCHWETMVYVNGQFCGTRNSLVAPHQFDLTKHLRPGNNTIAIRVDNRYKLHIGPNSHSVADHTQTNWNGLVGDLSLTAEAPTYIEDVQAFPNLATQSIKVALMLHQPRHQEFQGKLILQARSMQKNGAALPELTQSVQFTSEETTLTPTYAIPNPQRWDEFNPNLYKLHVRLVSDQGELLSEREVTFGMREMSTSGTRLAINGRPIFLRGDVECATFPLTGYPPTTEPYWEKIMKTAKSYGLNHLRFHSWCPPEAAFDVADRLGVYLYVESPLWANQSSAVGTGGVIDDFIYQESERILKTYGNHPSFCMMSYGNEPAGPEQNEFLGRWVDHFKQKDNRRLYTSGAGWPMIPESQFHIHSDARIQRWGEGVKSIINAGTPKTSYDWREITKTATAPYVSHEIGQWCVYPNFKEIAKYTGVVRAKNFEIFKETLEANGMGDQAEAFLHSSGRLQTLCYKADIEAALRTPGFAGFQLLGLHDFPGQGTALVGALDVFWESKGYTTPEEYRTFCSPTVLLARIEKLVYENNETLQAAVEIAHFGAGELTNQTVLWQVLDAAGKVKRSGSLTKDKIAIDNLQSVGTIQLPLAGFKKPEMLTLKVALKGSESTNSWNFWVYPAGVDADAARGKVIVAQTLTPDVINQLQNGANVLLLPYGHVKKGKGAEVEIGFSSVFWNTSWTKGQAPHTLGLVCNPAHPLFASFPTEASSNYQWQDLVSHSQTVILNDFPKTLRPLIQPIDTWFENRRLSLAFEGRIGKGKLLVCSIDLESDLAKRPAARQLKYSLLNYMNSGQFKPANELAIDQVNQLFQAETSLLTPAKND</sequence>
<dbReference type="PANTHER" id="PTHR42732">
    <property type="entry name" value="BETA-GALACTOSIDASE"/>
    <property type="match status" value="1"/>
</dbReference>
<feature type="chain" id="PRO_5016942462" evidence="4">
    <location>
        <begin position="19"/>
        <end position="961"/>
    </location>
</feature>
<dbReference type="InterPro" id="IPR006104">
    <property type="entry name" value="Glyco_hydro_2_N"/>
</dbReference>
<dbReference type="Proteomes" id="UP000253383">
    <property type="component" value="Unassembled WGS sequence"/>
</dbReference>
<dbReference type="OrthoDB" id="9814867at2"/>
<feature type="domain" description="Glycosyl hydrolases family 2 sugar binding" evidence="7">
    <location>
        <begin position="30"/>
        <end position="218"/>
    </location>
</feature>
<dbReference type="Pfam" id="PF02837">
    <property type="entry name" value="Glyco_hydro_2_N"/>
    <property type="match status" value="1"/>
</dbReference>
<dbReference type="InterPro" id="IPR008979">
    <property type="entry name" value="Galactose-bd-like_sf"/>
</dbReference>
<proteinExistence type="inferred from homology"/>
<dbReference type="GO" id="GO:0004553">
    <property type="term" value="F:hydrolase activity, hydrolyzing O-glycosyl compounds"/>
    <property type="evidence" value="ECO:0007669"/>
    <property type="project" value="InterPro"/>
</dbReference>
<dbReference type="GO" id="GO:0005975">
    <property type="term" value="P:carbohydrate metabolic process"/>
    <property type="evidence" value="ECO:0007669"/>
    <property type="project" value="InterPro"/>
</dbReference>
<dbReference type="Gene3D" id="3.20.20.80">
    <property type="entry name" value="Glycosidases"/>
    <property type="match status" value="1"/>
</dbReference>
<dbReference type="Pfam" id="PF02836">
    <property type="entry name" value="Glyco_hydro_2_C"/>
    <property type="match status" value="1"/>
</dbReference>
<dbReference type="Pfam" id="PF00703">
    <property type="entry name" value="Glyco_hydro_2"/>
    <property type="match status" value="1"/>
</dbReference>
<dbReference type="SUPFAM" id="SSF49785">
    <property type="entry name" value="Galactose-binding domain-like"/>
    <property type="match status" value="1"/>
</dbReference>
<evidence type="ECO:0000256" key="2">
    <source>
        <dbReference type="ARBA" id="ARBA00022801"/>
    </source>
</evidence>